<dbReference type="SUPFAM" id="SSF53850">
    <property type="entry name" value="Periplasmic binding protein-like II"/>
    <property type="match status" value="1"/>
</dbReference>
<dbReference type="InterPro" id="IPR030678">
    <property type="entry name" value="Peptide/Ni-bd"/>
</dbReference>
<keyword evidence="4 5" id="KW-0732">Signal</keyword>
<feature type="signal peptide" evidence="5">
    <location>
        <begin position="1"/>
        <end position="19"/>
    </location>
</feature>
<protein>
    <submittedName>
        <fullName evidence="7">Peptide ABC transporter substrate-binding protein</fullName>
    </submittedName>
</protein>
<sequence length="524" mass="57662">MRKQLIGGAAAALSVAVLAGGCAANANQDSAGSGASSLVIGYSEGGSVLDPAEANDLTSDTFVYAAYDQLVQPKVEERDGTAVADSGQFDPMLAESWETSDDERTWTFHLRDDVTFQSGNPLTADDVVYSFEHVRDSSSASFMYELANIEDVEATDEHTVTLTLSQPTSLLLPLVSQYSWSIIDSETAEANGGAEWLARNTAGSGPYTIEEWDPATQAVLQANTDYWQGAPQLEQVTMKFISEASNRVQLLDQGSIDAAIEIPAKDIETLQRNEDLAVSSEPSNRILYFALNTEVEPFDDPEVREALSYAIPYDQLVDDVMYGQAEPLRSALPSTMPGHTDSGNPYSYDPDKARELLREAGYEDGFEFTFTLGSGFQDWNDDAVLIKAALEDVGVTMNIENMARQQFLETIKEGSAEAFISKWTSFVNDPGYHLGFLLATDASSNYGHYSNPEVDELLDQARDEQDADKRDALYAEAQDLITADAPWLYLYQYKQVVVTSTAVRGYTFYPDEIIRFYPMSKEEA</sequence>
<name>A0A368T9H2_9ACTN</name>
<dbReference type="EMBL" id="QEIN01000024">
    <property type="protein sequence ID" value="RCV61176.1"/>
    <property type="molecule type" value="Genomic_DNA"/>
</dbReference>
<dbReference type="Gene3D" id="3.40.190.10">
    <property type="entry name" value="Periplasmic binding protein-like II"/>
    <property type="match status" value="1"/>
</dbReference>
<comment type="subcellular location">
    <subcellularLocation>
        <location evidence="1">Cell envelope</location>
    </subcellularLocation>
</comment>
<dbReference type="PROSITE" id="PS51257">
    <property type="entry name" value="PROKAR_LIPOPROTEIN"/>
    <property type="match status" value="1"/>
</dbReference>
<dbReference type="PIRSF" id="PIRSF002741">
    <property type="entry name" value="MppA"/>
    <property type="match status" value="1"/>
</dbReference>
<keyword evidence="8" id="KW-1185">Reference proteome</keyword>
<comment type="caution">
    <text evidence="7">The sequence shown here is derived from an EMBL/GenBank/DDBJ whole genome shotgun (WGS) entry which is preliminary data.</text>
</comment>
<evidence type="ECO:0000313" key="7">
    <source>
        <dbReference type="EMBL" id="RCV61176.1"/>
    </source>
</evidence>
<evidence type="ECO:0000256" key="4">
    <source>
        <dbReference type="ARBA" id="ARBA00022729"/>
    </source>
</evidence>
<dbReference type="Pfam" id="PF00496">
    <property type="entry name" value="SBP_bac_5"/>
    <property type="match status" value="1"/>
</dbReference>
<reference evidence="7 8" key="1">
    <citation type="submission" date="2018-04" db="EMBL/GenBank/DDBJ databases">
        <title>Novel actinobacteria from marine sediment.</title>
        <authorList>
            <person name="Ng Z.Y."/>
            <person name="Tan G.Y.A."/>
        </authorList>
    </citation>
    <scope>NUCLEOTIDE SEQUENCE [LARGE SCALE GENOMIC DNA]</scope>
    <source>
        <strain evidence="7 8">TPS81</strain>
    </source>
</reference>
<dbReference type="GO" id="GO:0043190">
    <property type="term" value="C:ATP-binding cassette (ABC) transporter complex"/>
    <property type="evidence" value="ECO:0007669"/>
    <property type="project" value="InterPro"/>
</dbReference>
<dbReference type="Gene3D" id="3.10.105.10">
    <property type="entry name" value="Dipeptide-binding Protein, Domain 3"/>
    <property type="match status" value="1"/>
</dbReference>
<dbReference type="OrthoDB" id="9796817at2"/>
<dbReference type="PANTHER" id="PTHR30290">
    <property type="entry name" value="PERIPLASMIC BINDING COMPONENT OF ABC TRANSPORTER"/>
    <property type="match status" value="1"/>
</dbReference>
<dbReference type="GO" id="GO:0030313">
    <property type="term" value="C:cell envelope"/>
    <property type="evidence" value="ECO:0007669"/>
    <property type="project" value="UniProtKB-SubCell"/>
</dbReference>
<evidence type="ECO:0000313" key="8">
    <source>
        <dbReference type="Proteomes" id="UP000253318"/>
    </source>
</evidence>
<proteinExistence type="inferred from homology"/>
<accession>A0A368T9H2</accession>
<comment type="similarity">
    <text evidence="2">Belongs to the bacterial solute-binding protein 5 family.</text>
</comment>
<dbReference type="InterPro" id="IPR039424">
    <property type="entry name" value="SBP_5"/>
</dbReference>
<dbReference type="GO" id="GO:1904680">
    <property type="term" value="F:peptide transmembrane transporter activity"/>
    <property type="evidence" value="ECO:0007669"/>
    <property type="project" value="TreeGrafter"/>
</dbReference>
<evidence type="ECO:0000256" key="1">
    <source>
        <dbReference type="ARBA" id="ARBA00004196"/>
    </source>
</evidence>
<gene>
    <name evidence="7" type="ORF">DEF24_04925</name>
</gene>
<evidence type="ECO:0000256" key="2">
    <source>
        <dbReference type="ARBA" id="ARBA00005695"/>
    </source>
</evidence>
<dbReference type="InterPro" id="IPR000914">
    <property type="entry name" value="SBP_5_dom"/>
</dbReference>
<dbReference type="GO" id="GO:0015833">
    <property type="term" value="P:peptide transport"/>
    <property type="evidence" value="ECO:0007669"/>
    <property type="project" value="TreeGrafter"/>
</dbReference>
<feature type="chain" id="PRO_5038861025" evidence="5">
    <location>
        <begin position="20"/>
        <end position="524"/>
    </location>
</feature>
<dbReference type="AlphaFoldDB" id="A0A368T9H2"/>
<dbReference type="Gene3D" id="3.90.76.10">
    <property type="entry name" value="Dipeptide-binding Protein, Domain 1"/>
    <property type="match status" value="1"/>
</dbReference>
<dbReference type="Proteomes" id="UP000253318">
    <property type="component" value="Unassembled WGS sequence"/>
</dbReference>
<evidence type="ECO:0000256" key="3">
    <source>
        <dbReference type="ARBA" id="ARBA00022448"/>
    </source>
</evidence>
<dbReference type="RefSeq" id="WP_114397139.1">
    <property type="nucleotide sequence ID" value="NZ_QEIM01000028.1"/>
</dbReference>
<evidence type="ECO:0000256" key="5">
    <source>
        <dbReference type="SAM" id="SignalP"/>
    </source>
</evidence>
<dbReference type="CDD" id="cd08512">
    <property type="entry name" value="PBP2_NikA_DppA_OppA_like_7"/>
    <property type="match status" value="1"/>
</dbReference>
<evidence type="ECO:0000259" key="6">
    <source>
        <dbReference type="Pfam" id="PF00496"/>
    </source>
</evidence>
<dbReference type="GO" id="GO:0042597">
    <property type="term" value="C:periplasmic space"/>
    <property type="evidence" value="ECO:0007669"/>
    <property type="project" value="UniProtKB-ARBA"/>
</dbReference>
<feature type="domain" description="Solute-binding protein family 5" evidence="6">
    <location>
        <begin position="89"/>
        <end position="442"/>
    </location>
</feature>
<keyword evidence="3" id="KW-0813">Transport</keyword>
<organism evidence="7 8">
    <name type="scientific">Marinitenerispora sediminis</name>
    <dbReference type="NCBI Taxonomy" id="1931232"/>
    <lineage>
        <taxon>Bacteria</taxon>
        <taxon>Bacillati</taxon>
        <taxon>Actinomycetota</taxon>
        <taxon>Actinomycetes</taxon>
        <taxon>Streptosporangiales</taxon>
        <taxon>Nocardiopsidaceae</taxon>
        <taxon>Marinitenerispora</taxon>
    </lineage>
</organism>
<dbReference type="PANTHER" id="PTHR30290:SF10">
    <property type="entry name" value="PERIPLASMIC OLIGOPEPTIDE-BINDING PROTEIN-RELATED"/>
    <property type="match status" value="1"/>
</dbReference>